<sequence>MSIYSCADRVKQALNNPVRPLEDEERLFLEDVKARLKSIGQEGYNESKQKDLGDLIECLRDYKANCSDPGLNKLFRFIIKDLTIVKDGRKQIHQSDDPNSDSETHRLKESPSEINEQYKALLNSRLLVNKLVQGEMKELGTSLGGCYGLTMSMADSDLSPYKNKGKEHIEFNKAIYKYQRNQSNREKDQKYIKTTRLTTKTFCPSLTQQAEKLYKIASEHVGEDLSVTLQCKHGRHGTYLSIQDDQKIRYADANHGVFLFDNKEQFISAYKLMNQYDNQRLPDYAFTFFSVSQLKEDKNNELTESNTLTGKWRSLLTGRKYESDSVISQLELAIPISFGALAGGAIGVVVGVAIGGLDPIGGLTTASIAGASIGSLATLDVVRTAQNNNHFGLLGPYHYLREKLHDLGESVKEKLGFQRECDEIPTMIIPESDSHSKILRSFCDEGMASPVNTQQNTTSEQANPSPQNSNPSIIQKDNADILIPDIPDETVDEGHEPHYETYSS</sequence>
<evidence type="ECO:0000313" key="2">
    <source>
        <dbReference type="EMBL" id="MCL9683772.1"/>
    </source>
</evidence>
<keyword evidence="3" id="KW-1185">Reference proteome</keyword>
<feature type="region of interest" description="Disordered" evidence="1">
    <location>
        <begin position="448"/>
        <end position="478"/>
    </location>
</feature>
<feature type="compositionally biased region" description="Polar residues" evidence="1">
    <location>
        <begin position="450"/>
        <end position="475"/>
    </location>
</feature>
<dbReference type="AlphaFoldDB" id="A0A9X2D0T3"/>
<organism evidence="2 3">
    <name type="scientific">Legionella maioricensis</name>
    <dbReference type="NCBI Taxonomy" id="2896528"/>
    <lineage>
        <taxon>Bacteria</taxon>
        <taxon>Pseudomonadati</taxon>
        <taxon>Pseudomonadota</taxon>
        <taxon>Gammaproteobacteria</taxon>
        <taxon>Legionellales</taxon>
        <taxon>Legionellaceae</taxon>
        <taxon>Legionella</taxon>
    </lineage>
</organism>
<comment type="caution">
    <text evidence="2">The sequence shown here is derived from an EMBL/GenBank/DDBJ whole genome shotgun (WGS) entry which is preliminary data.</text>
</comment>
<accession>A0A9X2D0T3</accession>
<evidence type="ECO:0000256" key="1">
    <source>
        <dbReference type="SAM" id="MobiDB-lite"/>
    </source>
</evidence>
<gene>
    <name evidence="2" type="ORF">LOX96_06680</name>
</gene>
<reference evidence="2" key="1">
    <citation type="submission" date="2021-11" db="EMBL/GenBank/DDBJ databases">
        <title>Legionella maioricencis sp. nov., a new species isolated from hot water samples in Mallorca.</title>
        <authorList>
            <person name="Crespi S."/>
            <person name="Drasar V."/>
            <person name="Salva-Serra F."/>
            <person name="Jaen-Luchoro D."/>
            <person name="Pineiro-Iglesias B."/>
            <person name="Aliaga F."/>
            <person name="Fernandez-Juarez V."/>
            <person name="Coll G."/>
            <person name="Moore E.R.B."/>
            <person name="Bennasar-Figueras A."/>
        </authorList>
    </citation>
    <scope>NUCLEOTIDE SEQUENCE</scope>
    <source>
        <strain evidence="2">HCPI-6</strain>
    </source>
</reference>
<feature type="region of interest" description="Disordered" evidence="1">
    <location>
        <begin position="89"/>
        <end position="112"/>
    </location>
</feature>
<evidence type="ECO:0000313" key="3">
    <source>
        <dbReference type="Proteomes" id="UP001139721"/>
    </source>
</evidence>
<name>A0A9X2D0T3_9GAMM</name>
<dbReference type="RefSeq" id="WP_250420827.1">
    <property type="nucleotide sequence ID" value="NZ_JAJKBJ010000006.1"/>
</dbReference>
<protein>
    <submittedName>
        <fullName evidence="2">Uncharacterized protein</fullName>
    </submittedName>
</protein>
<dbReference type="Proteomes" id="UP001139721">
    <property type="component" value="Unassembled WGS sequence"/>
</dbReference>
<dbReference type="EMBL" id="JAJKBJ010000006">
    <property type="protein sequence ID" value="MCL9683772.1"/>
    <property type="molecule type" value="Genomic_DNA"/>
</dbReference>
<proteinExistence type="predicted"/>
<feature type="compositionally biased region" description="Basic and acidic residues" evidence="1">
    <location>
        <begin position="89"/>
        <end position="111"/>
    </location>
</feature>